<dbReference type="GO" id="GO:0000160">
    <property type="term" value="P:phosphorelay signal transduction system"/>
    <property type="evidence" value="ECO:0007669"/>
    <property type="project" value="UniProtKB-KW"/>
</dbReference>
<keyword evidence="2" id="KW-0597">Phosphoprotein</keyword>
<organism evidence="4 5">
    <name type="scientific">Rhodoferax ferrireducens</name>
    <dbReference type="NCBI Taxonomy" id="192843"/>
    <lineage>
        <taxon>Bacteria</taxon>
        <taxon>Pseudomonadati</taxon>
        <taxon>Pseudomonadota</taxon>
        <taxon>Betaproteobacteria</taxon>
        <taxon>Burkholderiales</taxon>
        <taxon>Comamonadaceae</taxon>
        <taxon>Rhodoferax</taxon>
    </lineage>
</organism>
<evidence type="ECO:0000256" key="1">
    <source>
        <dbReference type="ARBA" id="ARBA00023012"/>
    </source>
</evidence>
<sequence>MMSQHAGARDGLHLNVARGVDMMGSEAALRKILVTVLASMSADVPAIAAALQAGDVATANRLLHAIKGYMPIFGSDALVSQVTEVEKLSKTAAAEAVQLPYQALEPELRQLLAEIHVFLNPDQ</sequence>
<accession>A0A1W9KTN2</accession>
<evidence type="ECO:0000259" key="3">
    <source>
        <dbReference type="PROSITE" id="PS50894"/>
    </source>
</evidence>
<dbReference type="Gene3D" id="1.20.120.160">
    <property type="entry name" value="HPT domain"/>
    <property type="match status" value="1"/>
</dbReference>
<evidence type="ECO:0000256" key="2">
    <source>
        <dbReference type="PROSITE-ProRule" id="PRU00110"/>
    </source>
</evidence>
<name>A0A1W9KTN2_9BURK</name>
<dbReference type="Pfam" id="PF01627">
    <property type="entry name" value="Hpt"/>
    <property type="match status" value="1"/>
</dbReference>
<protein>
    <recommendedName>
        <fullName evidence="3">HPt domain-containing protein</fullName>
    </recommendedName>
</protein>
<dbReference type="GO" id="GO:0004672">
    <property type="term" value="F:protein kinase activity"/>
    <property type="evidence" value="ECO:0007669"/>
    <property type="project" value="UniProtKB-ARBA"/>
</dbReference>
<dbReference type="EMBL" id="MTEI01000006">
    <property type="protein sequence ID" value="OQW87803.1"/>
    <property type="molecule type" value="Genomic_DNA"/>
</dbReference>
<dbReference type="PROSITE" id="PS50894">
    <property type="entry name" value="HPT"/>
    <property type="match status" value="1"/>
</dbReference>
<proteinExistence type="predicted"/>
<dbReference type="Proteomes" id="UP000192505">
    <property type="component" value="Unassembled WGS sequence"/>
</dbReference>
<dbReference type="AlphaFoldDB" id="A0A1W9KTN2"/>
<reference evidence="4 5" key="1">
    <citation type="submission" date="2017-01" db="EMBL/GenBank/DDBJ databases">
        <title>Novel large sulfur bacteria in the metagenomes of groundwater-fed chemosynthetic microbial mats in the Lake Huron basin.</title>
        <authorList>
            <person name="Sharrar A.M."/>
            <person name="Flood B.E."/>
            <person name="Bailey J.V."/>
            <person name="Jones D.S."/>
            <person name="Biddanda B."/>
            <person name="Ruberg S.A."/>
            <person name="Marcus D.N."/>
            <person name="Dick G.J."/>
        </authorList>
    </citation>
    <scope>NUCLEOTIDE SEQUENCE [LARGE SCALE GENOMIC DNA]</scope>
    <source>
        <strain evidence="4">A7</strain>
    </source>
</reference>
<keyword evidence="1" id="KW-0902">Two-component regulatory system</keyword>
<dbReference type="SUPFAM" id="SSF47226">
    <property type="entry name" value="Histidine-containing phosphotransfer domain, HPT domain"/>
    <property type="match status" value="1"/>
</dbReference>
<evidence type="ECO:0000313" key="5">
    <source>
        <dbReference type="Proteomes" id="UP000192505"/>
    </source>
</evidence>
<feature type="domain" description="HPt" evidence="3">
    <location>
        <begin position="25"/>
        <end position="123"/>
    </location>
</feature>
<evidence type="ECO:0000313" key="4">
    <source>
        <dbReference type="EMBL" id="OQW87803.1"/>
    </source>
</evidence>
<comment type="caution">
    <text evidence="4">The sequence shown here is derived from an EMBL/GenBank/DDBJ whole genome shotgun (WGS) entry which is preliminary data.</text>
</comment>
<dbReference type="InterPro" id="IPR036641">
    <property type="entry name" value="HPT_dom_sf"/>
</dbReference>
<gene>
    <name evidence="4" type="ORF">BWK72_10825</name>
</gene>
<dbReference type="InterPro" id="IPR008207">
    <property type="entry name" value="Sig_transdc_His_kin_Hpt_dom"/>
</dbReference>
<feature type="modified residue" description="Phosphohistidine" evidence="2">
    <location>
        <position position="64"/>
    </location>
</feature>